<dbReference type="Proteomes" id="UP000660675">
    <property type="component" value="Unassembled WGS sequence"/>
</dbReference>
<evidence type="ECO:0000256" key="1">
    <source>
        <dbReference type="SAM" id="Phobius"/>
    </source>
</evidence>
<sequence length="58" mass="6231">MIRWDAERQQWDPAPARQLRLARAGVLERRLRTAAVVLAMTVLGAVAAGGALLAAQHG</sequence>
<evidence type="ECO:0000313" key="2">
    <source>
        <dbReference type="EMBL" id="GGV93166.1"/>
    </source>
</evidence>
<protein>
    <recommendedName>
        <fullName evidence="4">ABC transporter permease</fullName>
    </recommendedName>
</protein>
<feature type="transmembrane region" description="Helical" evidence="1">
    <location>
        <begin position="33"/>
        <end position="55"/>
    </location>
</feature>
<dbReference type="EMBL" id="BMTF01000023">
    <property type="protein sequence ID" value="GGV93166.1"/>
    <property type="molecule type" value="Genomic_DNA"/>
</dbReference>
<comment type="caution">
    <text evidence="2">The sequence shown here is derived from an EMBL/GenBank/DDBJ whole genome shotgun (WGS) entry which is preliminary data.</text>
</comment>
<organism evidence="2 3">
    <name type="scientific">Streptomyces gelaticus</name>
    <dbReference type="NCBI Taxonomy" id="285446"/>
    <lineage>
        <taxon>Bacteria</taxon>
        <taxon>Bacillati</taxon>
        <taxon>Actinomycetota</taxon>
        <taxon>Actinomycetes</taxon>
        <taxon>Kitasatosporales</taxon>
        <taxon>Streptomycetaceae</taxon>
        <taxon>Streptomyces</taxon>
    </lineage>
</organism>
<evidence type="ECO:0008006" key="4">
    <source>
        <dbReference type="Google" id="ProtNLM"/>
    </source>
</evidence>
<accession>A0ABQ2W5Z2</accession>
<gene>
    <name evidence="2" type="ORF">GCM10015535_55700</name>
</gene>
<proteinExistence type="predicted"/>
<keyword evidence="1" id="KW-0812">Transmembrane</keyword>
<keyword evidence="1" id="KW-1133">Transmembrane helix</keyword>
<keyword evidence="1" id="KW-0472">Membrane</keyword>
<evidence type="ECO:0000313" key="3">
    <source>
        <dbReference type="Proteomes" id="UP000660675"/>
    </source>
</evidence>
<reference evidence="3" key="1">
    <citation type="journal article" date="2019" name="Int. J. Syst. Evol. Microbiol.">
        <title>The Global Catalogue of Microorganisms (GCM) 10K type strain sequencing project: providing services to taxonomists for standard genome sequencing and annotation.</title>
        <authorList>
            <consortium name="The Broad Institute Genomics Platform"/>
            <consortium name="The Broad Institute Genome Sequencing Center for Infectious Disease"/>
            <person name="Wu L."/>
            <person name="Ma J."/>
        </authorList>
    </citation>
    <scope>NUCLEOTIDE SEQUENCE [LARGE SCALE GENOMIC DNA]</scope>
    <source>
        <strain evidence="3">JCM 4376</strain>
    </source>
</reference>
<dbReference type="RefSeq" id="WP_189547004.1">
    <property type="nucleotide sequence ID" value="NZ_BMTF01000023.1"/>
</dbReference>
<keyword evidence="3" id="KW-1185">Reference proteome</keyword>
<name>A0ABQ2W5Z2_9ACTN</name>